<feature type="modified residue" description="N6-(pyridoxal phosphate)lysine" evidence="4">
    <location>
        <position position="625"/>
    </location>
</feature>
<feature type="domain" description="DUF3417" evidence="5">
    <location>
        <begin position="27"/>
        <end position="135"/>
    </location>
</feature>
<accession>A0A0G3WI26</accession>
<dbReference type="SUPFAM" id="SSF53756">
    <property type="entry name" value="UDP-Glycosyltransferase/glycogen phosphorylase"/>
    <property type="match status" value="1"/>
</dbReference>
<comment type="similarity">
    <text evidence="2">Belongs to the glycogen phosphorylase family.</text>
</comment>
<dbReference type="AlphaFoldDB" id="A0A0G3WI26"/>
<evidence type="ECO:0000313" key="6">
    <source>
        <dbReference type="EMBL" id="AKL97517.1"/>
    </source>
</evidence>
<dbReference type="STRING" id="1408281.Epro_0138"/>
<dbReference type="Pfam" id="PF00343">
    <property type="entry name" value="Phosphorylase"/>
    <property type="match status" value="1"/>
</dbReference>
<proteinExistence type="inferred from homology"/>
<dbReference type="InterPro" id="IPR052182">
    <property type="entry name" value="Glycogen/Maltodextrin_Phosph"/>
</dbReference>
<gene>
    <name evidence="6" type="primary">glgP</name>
    <name evidence="6" type="ORF">Epro_0138</name>
</gene>
<evidence type="ECO:0000256" key="1">
    <source>
        <dbReference type="ARBA" id="ARBA00001275"/>
    </source>
</evidence>
<dbReference type="PIRSF" id="PIRSF000460">
    <property type="entry name" value="Pprylas_GlgP"/>
    <property type="match status" value="1"/>
</dbReference>
<reference evidence="6 7" key="1">
    <citation type="submission" date="2014-09" db="EMBL/GenBank/DDBJ databases">
        <title>Complete genome sequence of Endomicrobium proavitum.</title>
        <authorList>
            <person name="Zheng H."/>
        </authorList>
    </citation>
    <scope>NUCLEOTIDE SEQUENCE [LARGE SCALE GENOMIC DNA]</scope>
    <source>
        <strain evidence="6 7">Rsa215</strain>
    </source>
</reference>
<dbReference type="InterPro" id="IPR011834">
    <property type="entry name" value="Agluc_phsphrylas"/>
</dbReference>
<dbReference type="PANTHER" id="PTHR42655:SF1">
    <property type="entry name" value="GLYCOGEN PHOSPHORYLASE"/>
    <property type="match status" value="1"/>
</dbReference>
<dbReference type="OrthoDB" id="9760804at2"/>
<dbReference type="Gene3D" id="3.40.50.2000">
    <property type="entry name" value="Glycogen Phosphorylase B"/>
    <property type="match status" value="3"/>
</dbReference>
<dbReference type="PANTHER" id="PTHR42655">
    <property type="entry name" value="GLYCOGEN PHOSPHORYLASE"/>
    <property type="match status" value="1"/>
</dbReference>
<dbReference type="GO" id="GO:0008184">
    <property type="term" value="F:glycogen phosphorylase activity"/>
    <property type="evidence" value="ECO:0007669"/>
    <property type="project" value="InterPro"/>
</dbReference>
<dbReference type="NCBIfam" id="TIGR02094">
    <property type="entry name" value="more_P_ylases"/>
    <property type="match status" value="1"/>
</dbReference>
<sequence>MNKDLFNENQETFVSPNAKAFVVVPNLPEILSPLLAIANNVWWCWNSDAVELFRRLDRDLWEETYHNPKAMLGMIKQETLAALSEDDSFVSHMERVKGELDKYMSMNTWYHDSCSDYADMKFAYFSTEFAIHESLPIYSGGLGILSGDHLKSASDMGLPLVGVGLLYRYGYFKQYLNSDGIQQEEYNENHFELMPLELVKDKKNEPLIITIDIPKEKISARVWKLQVGRVPLYLLDTDFSKNSKEVREITGELYGGDRNMRIRQEILLGVGGVKLLKALNIDPGVIHINEGHSAFLLLEKMREYIEDEGLSQAEAFQLVQSGCVFTTHTPVPAGNEIFGADLVTRYFEPMYKKLGFSAEQFLALGSFPAKNLKMGNPSDFSMTILALKMTNKANGVSRLHATVAREMWSGIWPGLPRKEIPITHITNGIHTNTWISYEFAGLFDRYLGAAWKDEPADHTIWQRVAHIPDAELWRSHERRRERLVSFARARLKHQLKRRGLSEIMSSYADEVLDPEALTIGFARRFASYKRGNLIFKDLERIKKIITSKEHPVQIIIAGKAHPQDGVGKEIIKQIVSLANDPELKYKVVFLEDYDMNVAHYLVQGADIWLNNPLRPEEASGTSGMKAAVNGALNFSVLDGWWCEGYNGDNGWTIGSIDEYSDREYQDEVESKAIYDTLEKEIVPLFYARGIDGIPRGWTKKMKMSMQTLGPVFNTNRMIEEYAKKFYITSALSHEKLKKNKFEAAKKKAQWLINVRNNWKDVHVVKVEDNINGEISVFGDMSVTARVYIGSLNPEDVSVQIFSGFINSKQVVSSQETYEMRLVSKEGNDFIFEGKVFADKVGRCGYTVRILPQCGGEVQYISELIKWQ</sequence>
<evidence type="ECO:0000256" key="4">
    <source>
        <dbReference type="PIRSR" id="PIRSR000460-1"/>
    </source>
</evidence>
<dbReference type="EMBL" id="CP009498">
    <property type="protein sequence ID" value="AKL97517.1"/>
    <property type="molecule type" value="Genomic_DNA"/>
</dbReference>
<evidence type="ECO:0000259" key="5">
    <source>
        <dbReference type="Pfam" id="PF11897"/>
    </source>
</evidence>
<name>A0A0G3WI26_9BACT</name>
<dbReference type="PATRIC" id="fig|1408281.3.peg.141"/>
<dbReference type="RefSeq" id="WP_052569672.1">
    <property type="nucleotide sequence ID" value="NZ_CP009498.1"/>
</dbReference>
<dbReference type="Proteomes" id="UP000035337">
    <property type="component" value="Chromosome"/>
</dbReference>
<keyword evidence="7" id="KW-1185">Reference proteome</keyword>
<dbReference type="KEGG" id="epo:Epro_0138"/>
<dbReference type="InterPro" id="IPR000811">
    <property type="entry name" value="Glyco_trans_35"/>
</dbReference>
<keyword evidence="3" id="KW-0021">Allosteric enzyme</keyword>
<evidence type="ECO:0000256" key="2">
    <source>
        <dbReference type="ARBA" id="ARBA00006047"/>
    </source>
</evidence>
<comment type="catalytic activity">
    <reaction evidence="1">
        <text>[(1-&gt;4)-alpha-D-glucosyl](n) + phosphate = [(1-&gt;4)-alpha-D-glucosyl](n-1) + alpha-D-glucose 1-phosphate</text>
        <dbReference type="Rhea" id="RHEA:41732"/>
        <dbReference type="Rhea" id="RHEA-COMP:9584"/>
        <dbReference type="Rhea" id="RHEA-COMP:9586"/>
        <dbReference type="ChEBI" id="CHEBI:15444"/>
        <dbReference type="ChEBI" id="CHEBI:43474"/>
        <dbReference type="ChEBI" id="CHEBI:58601"/>
        <dbReference type="EC" id="2.4.1.1"/>
    </reaction>
</comment>
<protein>
    <submittedName>
        <fullName evidence="6">Alpha-glucan phosphorylase</fullName>
    </submittedName>
</protein>
<dbReference type="Pfam" id="PF11897">
    <property type="entry name" value="DUF3417"/>
    <property type="match status" value="1"/>
</dbReference>
<dbReference type="GO" id="GO:0030170">
    <property type="term" value="F:pyridoxal phosphate binding"/>
    <property type="evidence" value="ECO:0007669"/>
    <property type="project" value="InterPro"/>
</dbReference>
<dbReference type="InterPro" id="IPR024517">
    <property type="entry name" value="Glycogen_phosphorylase_DUF3417"/>
</dbReference>
<dbReference type="GO" id="GO:0005975">
    <property type="term" value="P:carbohydrate metabolic process"/>
    <property type="evidence" value="ECO:0007669"/>
    <property type="project" value="InterPro"/>
</dbReference>
<evidence type="ECO:0000313" key="7">
    <source>
        <dbReference type="Proteomes" id="UP000035337"/>
    </source>
</evidence>
<keyword evidence="4" id="KW-0663">Pyridoxal phosphate</keyword>
<evidence type="ECO:0000256" key="3">
    <source>
        <dbReference type="ARBA" id="ARBA00022533"/>
    </source>
</evidence>
<organism evidence="6 7">
    <name type="scientific">Endomicrobium proavitum</name>
    <dbReference type="NCBI Taxonomy" id="1408281"/>
    <lineage>
        <taxon>Bacteria</taxon>
        <taxon>Pseudomonadati</taxon>
        <taxon>Elusimicrobiota</taxon>
        <taxon>Endomicrobiia</taxon>
        <taxon>Endomicrobiales</taxon>
        <taxon>Endomicrobiaceae</taxon>
        <taxon>Endomicrobium</taxon>
    </lineage>
</organism>